<feature type="region of interest" description="Disordered" evidence="1">
    <location>
        <begin position="125"/>
        <end position="150"/>
    </location>
</feature>
<sequence length="150" mass="16039">MPAGRAIATGGENGFRAEVPPPGVSFRPLMRLTHDLDRLPMAEIPNGAYGRIQAADGAPMPSDQVLADSWPEAEAARMLDARWSLGEASPGAGPRGQRGVQTSILKPGRYPSKLYLFQWTCGCRSAASPTAAEERASSGRGRRRRPAPRS</sequence>
<feature type="compositionally biased region" description="Basic residues" evidence="1">
    <location>
        <begin position="140"/>
        <end position="150"/>
    </location>
</feature>
<evidence type="ECO:0000313" key="2">
    <source>
        <dbReference type="EMBL" id="CAA9231344.1"/>
    </source>
</evidence>
<name>A0A6J4HRF9_9PROT</name>
<dbReference type="EMBL" id="CADCTG010000113">
    <property type="protein sequence ID" value="CAA9231344.1"/>
    <property type="molecule type" value="Genomic_DNA"/>
</dbReference>
<evidence type="ECO:0000256" key="1">
    <source>
        <dbReference type="SAM" id="MobiDB-lite"/>
    </source>
</evidence>
<proteinExistence type="predicted"/>
<reference evidence="2" key="1">
    <citation type="submission" date="2020-02" db="EMBL/GenBank/DDBJ databases">
        <authorList>
            <person name="Meier V. D."/>
        </authorList>
    </citation>
    <scope>NUCLEOTIDE SEQUENCE</scope>
    <source>
        <strain evidence="2">AVDCRST_MAG08</strain>
    </source>
</reference>
<gene>
    <name evidence="2" type="ORF">AVDCRST_MAG08-1120</name>
</gene>
<dbReference type="AlphaFoldDB" id="A0A6J4HRF9"/>
<protein>
    <submittedName>
        <fullName evidence="2">Uncharacterized protein</fullName>
    </submittedName>
</protein>
<accession>A0A6J4HRF9</accession>
<feature type="region of interest" description="Disordered" evidence="1">
    <location>
        <begin position="85"/>
        <end position="104"/>
    </location>
</feature>
<organism evidence="2">
    <name type="scientific">uncultured Acetobacteraceae bacterium</name>
    <dbReference type="NCBI Taxonomy" id="169975"/>
    <lineage>
        <taxon>Bacteria</taxon>
        <taxon>Pseudomonadati</taxon>
        <taxon>Pseudomonadota</taxon>
        <taxon>Alphaproteobacteria</taxon>
        <taxon>Acetobacterales</taxon>
        <taxon>Acetobacteraceae</taxon>
        <taxon>environmental samples</taxon>
    </lineage>
</organism>